<keyword evidence="4" id="KW-1185">Reference proteome</keyword>
<accession>A0ABQ5I5Y7</accession>
<proteinExistence type="predicted"/>
<name>A0ABQ5I5Y7_9ASTR</name>
<keyword evidence="2" id="KW-0067">ATP-binding</keyword>
<dbReference type="InterPro" id="IPR029048">
    <property type="entry name" value="HSP70_C_sf"/>
</dbReference>
<evidence type="ECO:0000256" key="1">
    <source>
        <dbReference type="ARBA" id="ARBA00022741"/>
    </source>
</evidence>
<organism evidence="3 4">
    <name type="scientific">Tanacetum coccineum</name>
    <dbReference type="NCBI Taxonomy" id="301880"/>
    <lineage>
        <taxon>Eukaryota</taxon>
        <taxon>Viridiplantae</taxon>
        <taxon>Streptophyta</taxon>
        <taxon>Embryophyta</taxon>
        <taxon>Tracheophyta</taxon>
        <taxon>Spermatophyta</taxon>
        <taxon>Magnoliopsida</taxon>
        <taxon>eudicotyledons</taxon>
        <taxon>Gunneridae</taxon>
        <taxon>Pentapetalae</taxon>
        <taxon>asterids</taxon>
        <taxon>campanulids</taxon>
        <taxon>Asterales</taxon>
        <taxon>Asteraceae</taxon>
        <taxon>Asteroideae</taxon>
        <taxon>Anthemideae</taxon>
        <taxon>Anthemidinae</taxon>
        <taxon>Tanacetum</taxon>
    </lineage>
</organism>
<dbReference type="InterPro" id="IPR029047">
    <property type="entry name" value="HSP70_peptide-bd_sf"/>
</dbReference>
<evidence type="ECO:0000313" key="4">
    <source>
        <dbReference type="Proteomes" id="UP001151760"/>
    </source>
</evidence>
<evidence type="ECO:0000256" key="2">
    <source>
        <dbReference type="ARBA" id="ARBA00022840"/>
    </source>
</evidence>
<dbReference type="Gene3D" id="2.60.34.10">
    <property type="entry name" value="Substrate Binding Domain Of DNAk, Chain A, domain 1"/>
    <property type="match status" value="1"/>
</dbReference>
<reference evidence="3" key="1">
    <citation type="journal article" date="2022" name="Int. J. Mol. Sci.">
        <title>Draft Genome of Tanacetum Coccineum: Genomic Comparison of Closely Related Tanacetum-Family Plants.</title>
        <authorList>
            <person name="Yamashiro T."/>
            <person name="Shiraishi A."/>
            <person name="Nakayama K."/>
            <person name="Satake H."/>
        </authorList>
    </citation>
    <scope>NUCLEOTIDE SEQUENCE</scope>
</reference>
<reference evidence="3" key="2">
    <citation type="submission" date="2022-01" db="EMBL/GenBank/DDBJ databases">
        <authorList>
            <person name="Yamashiro T."/>
            <person name="Shiraishi A."/>
            <person name="Satake H."/>
            <person name="Nakayama K."/>
        </authorList>
    </citation>
    <scope>NUCLEOTIDE SEQUENCE</scope>
</reference>
<protein>
    <submittedName>
        <fullName evidence="3">Luminal binding protein 5-like protein</fullName>
    </submittedName>
</protein>
<dbReference type="InterPro" id="IPR013126">
    <property type="entry name" value="Hsp_70_fam"/>
</dbReference>
<gene>
    <name evidence="3" type="ORF">Tco_1091032</name>
</gene>
<feature type="non-terminal residue" evidence="3">
    <location>
        <position position="1"/>
    </location>
</feature>
<dbReference type="SUPFAM" id="SSF100934">
    <property type="entry name" value="Heat shock protein 70kD (HSP70), C-terminal subdomain"/>
    <property type="match status" value="1"/>
</dbReference>
<evidence type="ECO:0000313" key="3">
    <source>
        <dbReference type="EMBL" id="GJT95514.1"/>
    </source>
</evidence>
<dbReference type="Gene3D" id="1.20.1270.10">
    <property type="match status" value="1"/>
</dbReference>
<dbReference type="EMBL" id="BQNB010020396">
    <property type="protein sequence ID" value="GJT95514.1"/>
    <property type="molecule type" value="Genomic_DNA"/>
</dbReference>
<comment type="caution">
    <text evidence="3">The sequence shown here is derived from an EMBL/GenBank/DDBJ whole genome shotgun (WGS) entry which is preliminary data.</text>
</comment>
<keyword evidence="1" id="KW-0547">Nucleotide-binding</keyword>
<dbReference type="Pfam" id="PF00012">
    <property type="entry name" value="HSP70"/>
    <property type="match status" value="1"/>
</dbReference>
<sequence>VRSAEDCEDQIITIESVLDSMVYALRNRTELENVIPSASHRYRIYDASKILHVEVKGKLKSSRLKFKDVDRKLRKWLANDHAKIVYCIDELGFLCAYEAENKGTDKAEKITVTNEMWRLSQEDIKCMVRKAEEFAEEDKKVKEKIDTCNVLATYVYNMKNQVSDNDKLADKLEADEKGKIEAVLPSIREENWCRQGRL</sequence>
<dbReference type="Proteomes" id="UP001151760">
    <property type="component" value="Unassembled WGS sequence"/>
</dbReference>
<dbReference type="PANTHER" id="PTHR19375">
    <property type="entry name" value="HEAT SHOCK PROTEIN 70KDA"/>
    <property type="match status" value="1"/>
</dbReference>